<feature type="domain" description="Nif11" evidence="1">
    <location>
        <begin position="1"/>
        <end position="48"/>
    </location>
</feature>
<comment type="caution">
    <text evidence="2">The sequence shown here is derived from an EMBL/GenBank/DDBJ whole genome shotgun (WGS) entry which is preliminary data.</text>
</comment>
<accession>A0A0A0HSS9</accession>
<sequence length="87" mass="9469">MTEAELRAFIEKLKSDSALHEKIGQARDAKSFAAVAAEAGFDISADWLDMERAKLSEAELEGIGVRGTTTFISQPCRTSCGITWDNC</sequence>
<evidence type="ECO:0000313" key="2">
    <source>
        <dbReference type="EMBL" id="KGM89679.1"/>
    </source>
</evidence>
<organism evidence="2 3">
    <name type="scientific">Roseovarius mucosus DSM 17069</name>
    <dbReference type="NCBI Taxonomy" id="1288298"/>
    <lineage>
        <taxon>Bacteria</taxon>
        <taxon>Pseudomonadati</taxon>
        <taxon>Pseudomonadota</taxon>
        <taxon>Alphaproteobacteria</taxon>
        <taxon>Rhodobacterales</taxon>
        <taxon>Roseobacteraceae</taxon>
        <taxon>Roseovarius</taxon>
    </lineage>
</organism>
<gene>
    <name evidence="2" type="ORF">rosmuc_00273</name>
</gene>
<evidence type="ECO:0000313" key="3">
    <source>
        <dbReference type="Proteomes" id="UP000030021"/>
    </source>
</evidence>
<name>A0A0A0HSS9_9RHOB</name>
<evidence type="ECO:0000259" key="1">
    <source>
        <dbReference type="Pfam" id="PF07862"/>
    </source>
</evidence>
<dbReference type="EMBL" id="AONH01000001">
    <property type="protein sequence ID" value="KGM89679.1"/>
    <property type="molecule type" value="Genomic_DNA"/>
</dbReference>
<reference evidence="2 3" key="1">
    <citation type="submission" date="2013-01" db="EMBL/GenBank/DDBJ databases">
        <authorList>
            <person name="Fiebig A."/>
            <person name="Goeker M."/>
            <person name="Klenk H.-P.P."/>
        </authorList>
    </citation>
    <scope>NUCLEOTIDE SEQUENCE [LARGE SCALE GENOMIC DNA]</scope>
    <source>
        <strain evidence="2 3">DSM 17069</strain>
    </source>
</reference>
<dbReference type="NCBIfam" id="TIGR03798">
    <property type="entry name" value="leader_Nif11"/>
    <property type="match status" value="1"/>
</dbReference>
<dbReference type="OrthoDB" id="1121904at2"/>
<proteinExistence type="predicted"/>
<dbReference type="InterPro" id="IPR022516">
    <property type="entry name" value="CHP03798_Ocin"/>
</dbReference>
<dbReference type="RefSeq" id="WP_037276336.1">
    <property type="nucleotide sequence ID" value="NZ_KN293991.1"/>
</dbReference>
<dbReference type="AlphaFoldDB" id="A0A0A0HSS9"/>
<dbReference type="InterPro" id="IPR012903">
    <property type="entry name" value="Nif11"/>
</dbReference>
<dbReference type="PATRIC" id="fig|1288298.3.peg.270"/>
<protein>
    <submittedName>
        <fullName evidence="2">Nif11-like leader peptide domain protein</fullName>
    </submittedName>
</protein>
<dbReference type="Pfam" id="PF07862">
    <property type="entry name" value="Nif11"/>
    <property type="match status" value="1"/>
</dbReference>
<dbReference type="HOGENOM" id="CLU_158613_1_1_5"/>
<dbReference type="Proteomes" id="UP000030021">
    <property type="component" value="Unassembled WGS sequence"/>
</dbReference>